<dbReference type="Pfam" id="PF25644">
    <property type="entry name" value="Seadorna_VP4"/>
    <property type="match status" value="1"/>
</dbReference>
<comment type="caution">
    <text evidence="1">The sequence shown here is derived from an EMBL/GenBank/DDBJ whole genome shotgun (WGS) entry which is preliminary data.</text>
</comment>
<dbReference type="AlphaFoldDB" id="A0A2V0RGT8"/>
<reference evidence="1" key="1">
    <citation type="submission" date="2017-04" db="EMBL/GenBank/DDBJ databases">
        <title>Unveiling RNA virosphere associated with marine microorganisms.</title>
        <authorList>
            <person name="Urayama S."/>
            <person name="Takaki Y."/>
            <person name="Nishi S."/>
            <person name="Yoshida Y."/>
            <person name="Deguchi S."/>
            <person name="Takai K."/>
            <person name="Nunoura T."/>
        </authorList>
    </citation>
    <scope>NUCLEOTIDE SEQUENCE</scope>
</reference>
<dbReference type="EMBL" id="BDQA01000277">
    <property type="protein sequence ID" value="GBH21728.1"/>
    <property type="molecule type" value="Genomic_RNA"/>
</dbReference>
<evidence type="ECO:0000313" key="1">
    <source>
        <dbReference type="EMBL" id="GBH21728.1"/>
    </source>
</evidence>
<sequence>MAVVISSFDAGIGDEETTPFPTFGVDPIYSPSSGIFAGLASPITNACQRNVIGSLSQARAEVKRQANDTVKYRGQLETDIDAISNFIGHDHEKEVANDRVLHHLAYALHNEIDNENDLAADVTSSILKDEDAIKQIIEDTKILSVAEKADLVIEQISSYATIARDTANLVADAAEVVPFGSSVAGVIRTGADTADLVAETATTIKRSGITRSLSKVITNLHTGELSPQDILTQSMTIAKDVDSLVREVNLIPARRERRLDLTFAAATDPTPVIHDSEYYAQYGVEDAAMCYVLRDTRSPYYTRVRVDNYGFTYEVIRRQNDGVRMSNGSVILSGTKKLIPNKAEMHCIMALCMLFGGLKGLNYNVHTVRGVLETLVASGIITREALTNEMFDTYIMYKSMYDHDDAERFDHNELVAHYGERREQWKANNPDRLELIPKDSRTKFTDQIRSANLKLLFLEGNGYSVYGCRYGSISKAGSLKVAYVVGGCDATNKAIVQMATQKKNFVSIVSNEDVGTRTFTISNNGGLSLVDGDMIFFRIYVKDGMLPRLYMHLENTVDGFETPVVSDNHSNLVSYERPYKHRYINVPELISAASVTTGAVEWTDYTPPDWTKVPAAP</sequence>
<name>A0A2V0RGT8_9ZZZZ</name>
<protein>
    <submittedName>
        <fullName evidence="1">VP4</fullName>
    </submittedName>
</protein>
<proteinExistence type="predicted"/>
<dbReference type="InterPro" id="IPR026383">
    <property type="entry name" value="Seadorna_VP4"/>
</dbReference>
<dbReference type="NCBIfam" id="TIGR04235">
    <property type="entry name" value="seadorna_VP4"/>
    <property type="match status" value="1"/>
</dbReference>
<accession>A0A2V0RGT8</accession>
<organism evidence="1">
    <name type="scientific">viral metagenome</name>
    <dbReference type="NCBI Taxonomy" id="1070528"/>
    <lineage>
        <taxon>unclassified sequences</taxon>
        <taxon>metagenomes</taxon>
        <taxon>organismal metagenomes</taxon>
    </lineage>
</organism>